<evidence type="ECO:0000259" key="5">
    <source>
        <dbReference type="Pfam" id="PF00849"/>
    </source>
</evidence>
<dbReference type="Pfam" id="PF00849">
    <property type="entry name" value="PseudoU_synth_2"/>
    <property type="match status" value="1"/>
</dbReference>
<dbReference type="Gene3D" id="3.30.2350.10">
    <property type="entry name" value="Pseudouridine synthase"/>
    <property type="match status" value="1"/>
</dbReference>
<evidence type="ECO:0000256" key="2">
    <source>
        <dbReference type="ARBA" id="ARBA00010876"/>
    </source>
</evidence>
<dbReference type="PROSITE" id="PS01129">
    <property type="entry name" value="PSI_RLU"/>
    <property type="match status" value="1"/>
</dbReference>
<dbReference type="PANTHER" id="PTHR21600">
    <property type="entry name" value="MITOCHONDRIAL RNA PSEUDOURIDINE SYNTHASE"/>
    <property type="match status" value="1"/>
</dbReference>
<dbReference type="InterPro" id="IPR050188">
    <property type="entry name" value="RluA_PseudoU_synthase"/>
</dbReference>
<sequence length="301" mass="33674">MQQWHYQLTIPPAFNQATIRACLQAWLIPKRIQGQLRQTRRIYLNGVQTSIARVVHPGDQLALTFIASDFRTPTSSYLLDNHYQPTILYQTADLLVVDKPAGIKSHPNRPDENGSILNYLAPELAKTHQAPYMVHRLDQMTSGAMLVAKNPVVVPILDRLISEKIIHRKYLAWVRGHFTAAVGQLNAPIGHDPADKRKRWINTADAQPASTDYRVLTTTAHHSLVALTLHTGRTHQLRVHLAASGHPIIGDPLYDVAAGTAPRLLLHARQLDLQLPFSTTRVTVPAPLPPIFQQPQQIDQL</sequence>
<dbReference type="InterPro" id="IPR006224">
    <property type="entry name" value="PsdUridine_synth_RluA-like_CS"/>
</dbReference>
<comment type="caution">
    <text evidence="6">The sequence shown here is derived from an EMBL/GenBank/DDBJ whole genome shotgun (WGS) entry which is preliminary data.</text>
</comment>
<evidence type="ECO:0000256" key="3">
    <source>
        <dbReference type="ARBA" id="ARBA00031870"/>
    </source>
</evidence>
<dbReference type="GO" id="GO:0016853">
    <property type="term" value="F:isomerase activity"/>
    <property type="evidence" value="ECO:0007669"/>
    <property type="project" value="UniProtKB-KW"/>
</dbReference>
<comment type="catalytic activity">
    <reaction evidence="1">
        <text>a uridine in RNA = a pseudouridine in RNA</text>
        <dbReference type="Rhea" id="RHEA:48348"/>
        <dbReference type="Rhea" id="RHEA-COMP:12068"/>
        <dbReference type="Rhea" id="RHEA-COMP:12069"/>
        <dbReference type="ChEBI" id="CHEBI:65314"/>
        <dbReference type="ChEBI" id="CHEBI:65315"/>
    </reaction>
</comment>
<proteinExistence type="inferred from homology"/>
<dbReference type="RefSeq" id="WP_137642706.1">
    <property type="nucleotide sequence ID" value="NZ_BJEA01000010.1"/>
</dbReference>
<gene>
    <name evidence="6" type="ORF">ACFFLI_10780</name>
</gene>
<dbReference type="CDD" id="cd02869">
    <property type="entry name" value="PseudoU_synth_RluA_like"/>
    <property type="match status" value="1"/>
</dbReference>
<evidence type="ECO:0000313" key="6">
    <source>
        <dbReference type="EMBL" id="MFB9770346.1"/>
    </source>
</evidence>
<reference evidence="6 7" key="1">
    <citation type="submission" date="2024-09" db="EMBL/GenBank/DDBJ databases">
        <authorList>
            <person name="Sun Q."/>
            <person name="Mori K."/>
        </authorList>
    </citation>
    <scope>NUCLEOTIDE SEQUENCE [LARGE SCALE GENOMIC DNA]</scope>
    <source>
        <strain evidence="6 7">TBRC 4576</strain>
    </source>
</reference>
<dbReference type="PANTHER" id="PTHR21600:SF87">
    <property type="entry name" value="RNA PSEUDOURIDYLATE SYNTHASE DOMAIN-CONTAINING PROTEIN 1"/>
    <property type="match status" value="1"/>
</dbReference>
<dbReference type="SUPFAM" id="SSF55120">
    <property type="entry name" value="Pseudouridine synthase"/>
    <property type="match status" value="1"/>
</dbReference>
<dbReference type="InterPro" id="IPR006145">
    <property type="entry name" value="PsdUridine_synth_RsuA/RluA"/>
</dbReference>
<accession>A0ABV5WW14</accession>
<evidence type="ECO:0000256" key="4">
    <source>
        <dbReference type="ARBA" id="ARBA00033164"/>
    </source>
</evidence>
<dbReference type="InterPro" id="IPR020103">
    <property type="entry name" value="PsdUridine_synth_cat_dom_sf"/>
</dbReference>
<evidence type="ECO:0000256" key="1">
    <source>
        <dbReference type="ARBA" id="ARBA00000073"/>
    </source>
</evidence>
<evidence type="ECO:0000313" key="7">
    <source>
        <dbReference type="Proteomes" id="UP001589691"/>
    </source>
</evidence>
<keyword evidence="7" id="KW-1185">Reference proteome</keyword>
<dbReference type="EMBL" id="JBHLZY010000025">
    <property type="protein sequence ID" value="MFB9770346.1"/>
    <property type="molecule type" value="Genomic_DNA"/>
</dbReference>
<feature type="domain" description="Pseudouridine synthase RsuA/RluA-like" evidence="5">
    <location>
        <begin position="93"/>
        <end position="243"/>
    </location>
</feature>
<organism evidence="6 7">
    <name type="scientific">Lactiplantibacillus modestisalitolerans</name>
    <dbReference type="NCBI Taxonomy" id="1457219"/>
    <lineage>
        <taxon>Bacteria</taxon>
        <taxon>Bacillati</taxon>
        <taxon>Bacillota</taxon>
        <taxon>Bacilli</taxon>
        <taxon>Lactobacillales</taxon>
        <taxon>Lactobacillaceae</taxon>
        <taxon>Lactiplantibacillus</taxon>
    </lineage>
</organism>
<comment type="similarity">
    <text evidence="2">Belongs to the pseudouridine synthase RluA family.</text>
</comment>
<keyword evidence="6" id="KW-0413">Isomerase</keyword>
<dbReference type="Proteomes" id="UP001589691">
    <property type="component" value="Unassembled WGS sequence"/>
</dbReference>
<protein>
    <recommendedName>
        <fullName evidence="3">RNA pseudouridylate synthase</fullName>
    </recommendedName>
    <alternativeName>
        <fullName evidence="4">RNA-uridine isomerase</fullName>
    </alternativeName>
</protein>
<name>A0ABV5WW14_9LACO</name>